<proteinExistence type="predicted"/>
<sequence length="878" mass="100208">MASAVCFLCQADVTSGTMLSKRRKIPGPASDLASNILDELSQKFYHEKVSSTCQESEETTFICHKCRKKAEDLKMLRKKVEETETELMNLIGNVLGVGVRHSEAETPPPKKRKSSHDVEVPPNLEQDELVTVKVHYPSGTKSYDIESPFSKENVKRLARRSLNSFSSSVATSSHTSDLIVNEVAKSVVKETKSICSNNHDSILRDSCEGVKFFSWDTVYIELARMMPTLMKLLNTIIQSKDSDKKVMVCLIISMVLKSRVRQMSLVQRAISILLYGNGCSKECFNCLQPLMVTLSHTGTLKLIERLSEGHDMNVQYWSDELLSNLKKKDITNTREPPEIDYMDYMDFIDFEDEMVDANQSNGWNGFKLVGDNIDFNFRRTFQRIDYTPASHHFFHSYAIKDRVDLSGLSELPPSGEIDVQMILPSKEDIVQIKNIFVTLISRVLVTHVERFKSDSHLITWHIPHMYSDNMKEKSTTVMLGIQLFNENKLDEMCKIMEKHHQYVPQLKQVEKVLSPSGDIDEVHKLKTWDTLFGGDQLTVARARGAKTIRSGHEEPEEQLKGLTPVLEDWHSRMTLMKVIWKRLFKKESLRDKGTLSQLKILISRTSVPLDPEKNMQAAEDFFQLVLDAHIVAAAENGLMKDDSTLEEVAMAIIDSYVRLEPNNVTHVDAINTYACEVITLGLIWANFYDSIREGDGHRIMQIWKFLLLIFSKTGHKNYAKEAAILLISVKFLSSERLSAQILTGRFVNTKGREGCNMPCDLYLEHLNRRLKKVIRHLGSNVQPSSIERAAKAIGIVDHICKVFRESLSVPSNSDKHSKPPHGKDFQKVLWQLNESEIFARTSLRHHEKISLRNCLLETVDYDQVTSWLIERIIPSIIF</sequence>
<reference evidence="4" key="1">
    <citation type="submission" date="2017-05" db="UniProtKB">
        <authorList>
            <consortium name="EnsemblMetazoa"/>
        </authorList>
    </citation>
    <scope>IDENTIFICATION</scope>
</reference>
<feature type="domain" description="ZAD" evidence="3">
    <location>
        <begin position="5"/>
        <end position="90"/>
    </location>
</feature>
<dbReference type="InParanoid" id="A0A1X7TDX6"/>
<accession>A0A1X7TDX6</accession>
<feature type="coiled-coil region" evidence="1">
    <location>
        <begin position="66"/>
        <end position="93"/>
    </location>
</feature>
<dbReference type="EnsemblMetazoa" id="Aqu2.1.12681_001">
    <property type="protein sequence ID" value="Aqu2.1.12681_001"/>
    <property type="gene ID" value="Aqu2.1.12681"/>
</dbReference>
<dbReference type="OrthoDB" id="5952546at2759"/>
<protein>
    <recommendedName>
        <fullName evidence="3">ZAD domain-containing protein</fullName>
    </recommendedName>
</protein>
<dbReference type="STRING" id="400682.A0A1X7TDX6"/>
<dbReference type="Pfam" id="PF20231">
    <property type="entry name" value="DUF6589"/>
    <property type="match status" value="1"/>
</dbReference>
<organism evidence="4">
    <name type="scientific">Amphimedon queenslandica</name>
    <name type="common">Sponge</name>
    <dbReference type="NCBI Taxonomy" id="400682"/>
    <lineage>
        <taxon>Eukaryota</taxon>
        <taxon>Metazoa</taxon>
        <taxon>Porifera</taxon>
        <taxon>Demospongiae</taxon>
        <taxon>Heteroscleromorpha</taxon>
        <taxon>Haplosclerida</taxon>
        <taxon>Niphatidae</taxon>
        <taxon>Amphimedon</taxon>
    </lineage>
</organism>
<dbReference type="AlphaFoldDB" id="A0A1X7TDX6"/>
<evidence type="ECO:0000256" key="2">
    <source>
        <dbReference type="SAM" id="MobiDB-lite"/>
    </source>
</evidence>
<dbReference type="InterPro" id="IPR046496">
    <property type="entry name" value="DUF6589"/>
</dbReference>
<feature type="region of interest" description="Disordered" evidence="2">
    <location>
        <begin position="100"/>
        <end position="119"/>
    </location>
</feature>
<dbReference type="SMART" id="SM00868">
    <property type="entry name" value="zf-AD"/>
    <property type="match status" value="1"/>
</dbReference>
<evidence type="ECO:0000259" key="3">
    <source>
        <dbReference type="SMART" id="SM00868"/>
    </source>
</evidence>
<dbReference type="GO" id="GO:0008270">
    <property type="term" value="F:zinc ion binding"/>
    <property type="evidence" value="ECO:0007669"/>
    <property type="project" value="InterPro"/>
</dbReference>
<name>A0A1X7TDX6_AMPQE</name>
<keyword evidence="1" id="KW-0175">Coiled coil</keyword>
<evidence type="ECO:0000313" key="4">
    <source>
        <dbReference type="EnsemblMetazoa" id="Aqu2.1.12681_001"/>
    </source>
</evidence>
<dbReference type="eggNOG" id="ENOG502RW29">
    <property type="taxonomic scope" value="Eukaryota"/>
</dbReference>
<evidence type="ECO:0000256" key="1">
    <source>
        <dbReference type="SAM" id="Coils"/>
    </source>
</evidence>
<dbReference type="InterPro" id="IPR012934">
    <property type="entry name" value="Znf_AD"/>
</dbReference>
<dbReference type="GO" id="GO:0005634">
    <property type="term" value="C:nucleus"/>
    <property type="evidence" value="ECO:0007669"/>
    <property type="project" value="InterPro"/>
</dbReference>